<proteinExistence type="predicted"/>
<evidence type="ECO:0000313" key="2">
    <source>
        <dbReference type="EMBL" id="KAJ8891885.1"/>
    </source>
</evidence>
<keyword evidence="3" id="KW-1185">Reference proteome</keyword>
<comment type="caution">
    <text evidence="2">The sequence shown here is derived from an EMBL/GenBank/DDBJ whole genome shotgun (WGS) entry which is preliminary data.</text>
</comment>
<evidence type="ECO:0000256" key="1">
    <source>
        <dbReference type="SAM" id="MobiDB-lite"/>
    </source>
</evidence>
<reference evidence="2 3" key="1">
    <citation type="submission" date="2023-02" db="EMBL/GenBank/DDBJ databases">
        <title>LHISI_Scaffold_Assembly.</title>
        <authorList>
            <person name="Stuart O.P."/>
            <person name="Cleave R."/>
            <person name="Magrath M.J.L."/>
            <person name="Mikheyev A.S."/>
        </authorList>
    </citation>
    <scope>NUCLEOTIDE SEQUENCE [LARGE SCALE GENOMIC DNA]</scope>
    <source>
        <strain evidence="2">Daus_M_001</strain>
        <tissue evidence="2">Leg muscle</tissue>
    </source>
</reference>
<sequence>MTPTKYPAAGGTFPEETVDKPTILSEFSGSIDNTEAQLSSITCCKSYYDIDSVTAKSTYQSIGTRLNDDSSVNIMGDKTVSDEEECDNVHILQEDNILCKEESNDIPENNGAPRIRTPNTNNANDSDNHEAILENEETCCNGEVVRGPKKIGINPVKWNKSVKKIKMQRGEEYTKVTRYVKRAKYAREECDLHCKFQCKNINNKTHIFDEFYALDVNFKRNFVSKLMDEIHPTNSCKKEGSQRSPNVAHHFIVDGHRIREGIKTRRKLMKPLSKTLETISIRSLELTHITAEEVMTEFIDGGLDISQIYKLYVNECQTEPSKSVALKHKYESVFNTEFNITFFRPKKDLCSLCTSYENSSQEEEILLQQKYDDQQKGGKKNLLREAKENDIAASRKQPYNYIVACFDMQAIIPLPCGNVSTFYYKRKLNALNFTIYNATNETNISHQCVFMLSKILAFNVVHKKYLILGHTKNEGNATHSPIDRKKKQALKSGPLIVSSQIATIAQIAKTTGKPYKVQQVDTTSILDWKSFYSPKCKKINISAKNIKIYLEPR</sequence>
<dbReference type="PANTHER" id="PTHR10773">
    <property type="entry name" value="DNA-DIRECTED RNA POLYMERASES I, II, AND III SUBUNIT RPABC2"/>
    <property type="match status" value="1"/>
</dbReference>
<evidence type="ECO:0000313" key="3">
    <source>
        <dbReference type="Proteomes" id="UP001159363"/>
    </source>
</evidence>
<protein>
    <submittedName>
        <fullName evidence="2">Uncharacterized protein</fullName>
    </submittedName>
</protein>
<gene>
    <name evidence="2" type="ORF">PR048_004440</name>
</gene>
<feature type="region of interest" description="Disordered" evidence="1">
    <location>
        <begin position="103"/>
        <end position="127"/>
    </location>
</feature>
<organism evidence="2 3">
    <name type="scientific">Dryococelus australis</name>
    <dbReference type="NCBI Taxonomy" id="614101"/>
    <lineage>
        <taxon>Eukaryota</taxon>
        <taxon>Metazoa</taxon>
        <taxon>Ecdysozoa</taxon>
        <taxon>Arthropoda</taxon>
        <taxon>Hexapoda</taxon>
        <taxon>Insecta</taxon>
        <taxon>Pterygota</taxon>
        <taxon>Neoptera</taxon>
        <taxon>Polyneoptera</taxon>
        <taxon>Phasmatodea</taxon>
        <taxon>Verophasmatodea</taxon>
        <taxon>Anareolatae</taxon>
        <taxon>Phasmatidae</taxon>
        <taxon>Eurycanthinae</taxon>
        <taxon>Dryococelus</taxon>
    </lineage>
</organism>
<dbReference type="PANTHER" id="PTHR10773:SF19">
    <property type="match status" value="1"/>
</dbReference>
<dbReference type="EMBL" id="JARBHB010000002">
    <property type="protein sequence ID" value="KAJ8891885.1"/>
    <property type="molecule type" value="Genomic_DNA"/>
</dbReference>
<accession>A0ABQ9I5G2</accession>
<dbReference type="Proteomes" id="UP001159363">
    <property type="component" value="Chromosome 2"/>
</dbReference>
<name>A0ABQ9I5G2_9NEOP</name>